<feature type="transmembrane region" description="Helical" evidence="9">
    <location>
        <begin position="187"/>
        <end position="212"/>
    </location>
</feature>
<feature type="region of interest" description="Disordered" evidence="8">
    <location>
        <begin position="533"/>
        <end position="581"/>
    </location>
</feature>
<feature type="transmembrane region" description="Helical" evidence="9">
    <location>
        <begin position="485"/>
        <end position="502"/>
    </location>
</feature>
<dbReference type="InterPro" id="IPR036259">
    <property type="entry name" value="MFS_trans_sf"/>
</dbReference>
<evidence type="ECO:0000256" key="7">
    <source>
        <dbReference type="ARBA" id="ARBA00037968"/>
    </source>
</evidence>
<evidence type="ECO:0000256" key="5">
    <source>
        <dbReference type="ARBA" id="ARBA00023136"/>
    </source>
</evidence>
<evidence type="ECO:0000313" key="11">
    <source>
        <dbReference type="Proteomes" id="UP000722485"/>
    </source>
</evidence>
<feature type="transmembrane region" description="Helical" evidence="9">
    <location>
        <begin position="387"/>
        <end position="406"/>
    </location>
</feature>
<evidence type="ECO:0000256" key="6">
    <source>
        <dbReference type="ARBA" id="ARBA00023180"/>
    </source>
</evidence>
<feature type="transmembrane region" description="Helical" evidence="9">
    <location>
        <begin position="162"/>
        <end position="181"/>
    </location>
</feature>
<dbReference type="Proteomes" id="UP000722485">
    <property type="component" value="Unassembled WGS sequence"/>
</dbReference>
<dbReference type="InterPro" id="IPR011701">
    <property type="entry name" value="MFS"/>
</dbReference>
<feature type="transmembrane region" description="Helical" evidence="9">
    <location>
        <begin position="224"/>
        <end position="242"/>
    </location>
</feature>
<keyword evidence="6" id="KW-0325">Glycoprotein</keyword>
<protein>
    <recommendedName>
        <fullName evidence="12">Allantoate permease</fullName>
    </recommendedName>
</protein>
<dbReference type="EMBL" id="JAANBB010000059">
    <property type="protein sequence ID" value="KAF7552521.1"/>
    <property type="molecule type" value="Genomic_DNA"/>
</dbReference>
<accession>A0A9P5LJ38</accession>
<organism evidence="10 11">
    <name type="scientific">Cylindrodendrum hubeiense</name>
    <dbReference type="NCBI Taxonomy" id="595255"/>
    <lineage>
        <taxon>Eukaryota</taxon>
        <taxon>Fungi</taxon>
        <taxon>Dikarya</taxon>
        <taxon>Ascomycota</taxon>
        <taxon>Pezizomycotina</taxon>
        <taxon>Sordariomycetes</taxon>
        <taxon>Hypocreomycetidae</taxon>
        <taxon>Hypocreales</taxon>
        <taxon>Nectriaceae</taxon>
        <taxon>Cylindrodendrum</taxon>
    </lineage>
</organism>
<dbReference type="Pfam" id="PF07690">
    <property type="entry name" value="MFS_1"/>
    <property type="match status" value="1"/>
</dbReference>
<dbReference type="PANTHER" id="PTHR43791:SF59">
    <property type="entry name" value="TRANSPORTER, PUTATIVE (AFU_ORTHOLOGUE AFUA_1G06550)-RELATED"/>
    <property type="match status" value="1"/>
</dbReference>
<dbReference type="GO" id="GO:0022857">
    <property type="term" value="F:transmembrane transporter activity"/>
    <property type="evidence" value="ECO:0007669"/>
    <property type="project" value="InterPro"/>
</dbReference>
<keyword evidence="11" id="KW-1185">Reference proteome</keyword>
<dbReference type="GO" id="GO:0016020">
    <property type="term" value="C:membrane"/>
    <property type="evidence" value="ECO:0007669"/>
    <property type="project" value="UniProtKB-SubCell"/>
</dbReference>
<evidence type="ECO:0000256" key="9">
    <source>
        <dbReference type="SAM" id="Phobius"/>
    </source>
</evidence>
<feature type="transmembrane region" description="Helical" evidence="9">
    <location>
        <begin position="418"/>
        <end position="438"/>
    </location>
</feature>
<keyword evidence="4 9" id="KW-1133">Transmembrane helix</keyword>
<feature type="region of interest" description="Disordered" evidence="8">
    <location>
        <begin position="23"/>
        <end position="56"/>
    </location>
</feature>
<dbReference type="SUPFAM" id="SSF103473">
    <property type="entry name" value="MFS general substrate transporter"/>
    <property type="match status" value="1"/>
</dbReference>
<feature type="transmembrane region" description="Helical" evidence="9">
    <location>
        <begin position="254"/>
        <end position="274"/>
    </location>
</feature>
<evidence type="ECO:0000256" key="3">
    <source>
        <dbReference type="ARBA" id="ARBA00022692"/>
    </source>
</evidence>
<comment type="similarity">
    <text evidence="7">Belongs to the major facilitator superfamily. Allantoate permease family.</text>
</comment>
<dbReference type="AlphaFoldDB" id="A0A9P5LJ38"/>
<keyword evidence="2" id="KW-0813">Transport</keyword>
<evidence type="ECO:0000313" key="10">
    <source>
        <dbReference type="EMBL" id="KAF7552521.1"/>
    </source>
</evidence>
<reference evidence="10" key="1">
    <citation type="submission" date="2020-03" db="EMBL/GenBank/DDBJ databases">
        <title>Draft Genome Sequence of Cylindrodendrum hubeiense.</title>
        <authorList>
            <person name="Buettner E."/>
            <person name="Kellner H."/>
        </authorList>
    </citation>
    <scope>NUCLEOTIDE SEQUENCE</scope>
    <source>
        <strain evidence="10">IHI 201604</strain>
    </source>
</reference>
<dbReference type="FunFam" id="1.20.1250.20:FF:000064">
    <property type="entry name" value="MFS allantoate transporter"/>
    <property type="match status" value="1"/>
</dbReference>
<feature type="transmembrane region" description="Helical" evidence="9">
    <location>
        <begin position="323"/>
        <end position="347"/>
    </location>
</feature>
<feature type="compositionally biased region" description="Polar residues" evidence="8">
    <location>
        <begin position="539"/>
        <end position="560"/>
    </location>
</feature>
<dbReference type="PANTHER" id="PTHR43791">
    <property type="entry name" value="PERMEASE-RELATED"/>
    <property type="match status" value="1"/>
</dbReference>
<sequence length="594" mass="65681">MFRNIFGSPSAASVANLPHVSASQYQPLPHDDSGEEHHDGNSEMGIPPRGKGGEPESYRDAAAMLLIKLGRDPDEHIAVSPADDARILRRIDLALLPLMLAVYFLQALDKATLSYASIFGLIDDTKLEGAQYSWLGSIVYLAQLVMQPPLALALVKLPIGKLTSAMVLGWGITLVGMTWAHNFSQLMVARFLLGAFEASVGPSFVAITQMWWRRREQTMRIGSWYCMNGFTWVLGSLITYGLASIDSHMKPYQIIFLFFGTITVGVSIIMFFWMPDSPTEARFLTDNDKLIAIERLRNNQMGVMSREWRSSHVWETMQDLKTWFWVAMIFCISVPSNGISTFGPLIIQSFVSDPFQTMLFNVPVGFSHIIAVAGSAYLSMRWKLKGPIIALLCIPPIVGCSILLYFPHDAENKAMLLVGYFCLSTYTGITPLIYSWSAQNTAGDTKRKSTSALVFIGASAGNIVGPLLYSPEEAPEYSRGLRTNLALYVIVMCLVVGSSLHIRRLNEQHSRRRVALGKSAVIIDMSLESAEEVERMETMESSLRRGTSSGIGNYETSSPSGGDELGEDAHGNQQGDKAFGDVTDLENEDFLFVF</sequence>
<comment type="caution">
    <text evidence="10">The sequence shown here is derived from an EMBL/GenBank/DDBJ whole genome shotgun (WGS) entry which is preliminary data.</text>
</comment>
<evidence type="ECO:0008006" key="12">
    <source>
        <dbReference type="Google" id="ProtNLM"/>
    </source>
</evidence>
<evidence type="ECO:0000256" key="1">
    <source>
        <dbReference type="ARBA" id="ARBA00004141"/>
    </source>
</evidence>
<comment type="subcellular location">
    <subcellularLocation>
        <location evidence="1">Membrane</location>
        <topology evidence="1">Multi-pass membrane protein</topology>
    </subcellularLocation>
</comment>
<dbReference type="OrthoDB" id="6730379at2759"/>
<name>A0A9P5LJ38_9HYPO</name>
<proteinExistence type="inferred from homology"/>
<feature type="transmembrane region" description="Helical" evidence="9">
    <location>
        <begin position="134"/>
        <end position="155"/>
    </location>
</feature>
<dbReference type="Gene3D" id="1.20.1250.20">
    <property type="entry name" value="MFS general substrate transporter like domains"/>
    <property type="match status" value="2"/>
</dbReference>
<keyword evidence="3 9" id="KW-0812">Transmembrane</keyword>
<feature type="transmembrane region" description="Helical" evidence="9">
    <location>
        <begin position="450"/>
        <end position="469"/>
    </location>
</feature>
<evidence type="ECO:0000256" key="4">
    <source>
        <dbReference type="ARBA" id="ARBA00022989"/>
    </source>
</evidence>
<keyword evidence="5 9" id="KW-0472">Membrane</keyword>
<feature type="transmembrane region" description="Helical" evidence="9">
    <location>
        <begin position="359"/>
        <end position="380"/>
    </location>
</feature>
<feature type="transmembrane region" description="Helical" evidence="9">
    <location>
        <begin position="95"/>
        <end position="122"/>
    </location>
</feature>
<gene>
    <name evidence="10" type="ORF">G7Z17_g4268</name>
</gene>
<evidence type="ECO:0000256" key="2">
    <source>
        <dbReference type="ARBA" id="ARBA00022448"/>
    </source>
</evidence>
<feature type="compositionally biased region" description="Basic and acidic residues" evidence="8">
    <location>
        <begin position="29"/>
        <end position="41"/>
    </location>
</feature>
<evidence type="ECO:0000256" key="8">
    <source>
        <dbReference type="SAM" id="MobiDB-lite"/>
    </source>
</evidence>